<dbReference type="OrthoDB" id="282606at2"/>
<dbReference type="Proteomes" id="UP000322214">
    <property type="component" value="Chromosome"/>
</dbReference>
<name>A0A5B9P5X0_9BACT</name>
<evidence type="ECO:0000313" key="1">
    <source>
        <dbReference type="EMBL" id="QEG21967.1"/>
    </source>
</evidence>
<organism evidence="1 2">
    <name type="scientific">Mariniblastus fucicola</name>
    <dbReference type="NCBI Taxonomy" id="980251"/>
    <lineage>
        <taxon>Bacteria</taxon>
        <taxon>Pseudomonadati</taxon>
        <taxon>Planctomycetota</taxon>
        <taxon>Planctomycetia</taxon>
        <taxon>Pirellulales</taxon>
        <taxon>Pirellulaceae</taxon>
        <taxon>Mariniblastus</taxon>
    </lineage>
</organism>
<dbReference type="RefSeq" id="WP_148618727.1">
    <property type="nucleotide sequence ID" value="NZ_CP042912.1"/>
</dbReference>
<gene>
    <name evidence="1" type="ORF">MFFC18_18280</name>
</gene>
<keyword evidence="2" id="KW-1185">Reference proteome</keyword>
<evidence type="ECO:0000313" key="2">
    <source>
        <dbReference type="Proteomes" id="UP000322214"/>
    </source>
</evidence>
<sequence>MKYALLVACLLLTVLLQESETEDPKLPIPLDEISERGVMGKLGVPLGTSIAIEAQIIDGNTLRKKSTVSTYLLRVTHVDGQKLERTRDMRFGVFPLSFDFQKMPLASTHSGFNKLLDEINTQPLTKRERIEKKKDYVGTVVKLWCYETGGYVGTPDNLPEGIGGWPDTGFHFSPRLLVLKLVE</sequence>
<accession>A0A5B9P5X0</accession>
<protein>
    <submittedName>
        <fullName evidence="1">Uncharacterized protein</fullName>
    </submittedName>
</protein>
<reference evidence="1 2" key="1">
    <citation type="submission" date="2019-08" db="EMBL/GenBank/DDBJ databases">
        <title>Deep-cultivation of Planctomycetes and their phenomic and genomic characterization uncovers novel biology.</title>
        <authorList>
            <person name="Wiegand S."/>
            <person name="Jogler M."/>
            <person name="Boedeker C."/>
            <person name="Pinto D."/>
            <person name="Vollmers J."/>
            <person name="Rivas-Marin E."/>
            <person name="Kohn T."/>
            <person name="Peeters S.H."/>
            <person name="Heuer A."/>
            <person name="Rast P."/>
            <person name="Oberbeckmann S."/>
            <person name="Bunk B."/>
            <person name="Jeske O."/>
            <person name="Meyerdierks A."/>
            <person name="Storesund J.E."/>
            <person name="Kallscheuer N."/>
            <person name="Luecker S."/>
            <person name="Lage O.M."/>
            <person name="Pohl T."/>
            <person name="Merkel B.J."/>
            <person name="Hornburger P."/>
            <person name="Mueller R.-W."/>
            <person name="Bruemmer F."/>
            <person name="Labrenz M."/>
            <person name="Spormann A.M."/>
            <person name="Op den Camp H."/>
            <person name="Overmann J."/>
            <person name="Amann R."/>
            <person name="Jetten M.S.M."/>
            <person name="Mascher T."/>
            <person name="Medema M.H."/>
            <person name="Devos D.P."/>
            <person name="Kaster A.-K."/>
            <person name="Ovreas L."/>
            <person name="Rohde M."/>
            <person name="Galperin M.Y."/>
            <person name="Jogler C."/>
        </authorList>
    </citation>
    <scope>NUCLEOTIDE SEQUENCE [LARGE SCALE GENOMIC DNA]</scope>
    <source>
        <strain evidence="1 2">FC18</strain>
    </source>
</reference>
<proteinExistence type="predicted"/>
<dbReference type="KEGG" id="mff:MFFC18_18280"/>
<dbReference type="EMBL" id="CP042912">
    <property type="protein sequence ID" value="QEG21967.1"/>
    <property type="molecule type" value="Genomic_DNA"/>
</dbReference>
<dbReference type="AlphaFoldDB" id="A0A5B9P5X0"/>